<protein>
    <submittedName>
        <fullName evidence="1">Uncharacterized protein</fullName>
    </submittedName>
</protein>
<dbReference type="EMBL" id="CP006850">
    <property type="protein sequence ID" value="AHH17264.1"/>
    <property type="molecule type" value="Genomic_DNA"/>
</dbReference>
<dbReference type="Proteomes" id="UP000019150">
    <property type="component" value="Chromosome"/>
</dbReference>
<dbReference type="STRING" id="1415166.NONO_c24680"/>
<evidence type="ECO:0000313" key="1">
    <source>
        <dbReference type="EMBL" id="AHH17264.1"/>
    </source>
</evidence>
<reference evidence="1 2" key="1">
    <citation type="journal article" date="2014" name="Appl. Environ. Microbiol.">
        <title>Insights into the Microbial Degradation of Rubber and Gutta-Percha by Analysis of the Complete Genome of Nocardia nova SH22a.</title>
        <authorList>
            <person name="Luo Q."/>
            <person name="Hiessl S."/>
            <person name="Poehlein A."/>
            <person name="Daniel R."/>
            <person name="Steinbuchel A."/>
        </authorList>
    </citation>
    <scope>NUCLEOTIDE SEQUENCE [LARGE SCALE GENOMIC DNA]</scope>
    <source>
        <strain evidence="1">SH22a</strain>
    </source>
</reference>
<evidence type="ECO:0000313" key="2">
    <source>
        <dbReference type="Proteomes" id="UP000019150"/>
    </source>
</evidence>
<dbReference type="PATRIC" id="fig|1415166.3.peg.2522"/>
<accession>W5TDL5</accession>
<dbReference type="KEGG" id="nno:NONO_c24680"/>
<keyword evidence="2" id="KW-1185">Reference proteome</keyword>
<dbReference type="RefSeq" id="WP_025348741.1">
    <property type="nucleotide sequence ID" value="NZ_CP006850.1"/>
</dbReference>
<proteinExistence type="predicted"/>
<sequence length="75" mass="8495">MNSRVRIRLIGPEEAVAVVAEDLQLSYRTLDAQCVIDGRRYRSRRDPGSVRAYGHIWLPSYLFDGSLNAEQEGLS</sequence>
<organism evidence="1 2">
    <name type="scientific">Nocardia nova SH22a</name>
    <dbReference type="NCBI Taxonomy" id="1415166"/>
    <lineage>
        <taxon>Bacteria</taxon>
        <taxon>Bacillati</taxon>
        <taxon>Actinomycetota</taxon>
        <taxon>Actinomycetes</taxon>
        <taxon>Mycobacteriales</taxon>
        <taxon>Nocardiaceae</taxon>
        <taxon>Nocardia</taxon>
    </lineage>
</organism>
<dbReference type="HOGENOM" id="CLU_2667429_0_0_11"/>
<dbReference type="AlphaFoldDB" id="W5TDL5"/>
<name>W5TDL5_9NOCA</name>
<gene>
    <name evidence="1" type="ORF">NONO_c24680</name>
</gene>